<organism evidence="2 3">
    <name type="scientific">Amycolatopsis decaplanina DSM 44594</name>
    <dbReference type="NCBI Taxonomy" id="1284240"/>
    <lineage>
        <taxon>Bacteria</taxon>
        <taxon>Bacillati</taxon>
        <taxon>Actinomycetota</taxon>
        <taxon>Actinomycetes</taxon>
        <taxon>Pseudonocardiales</taxon>
        <taxon>Pseudonocardiaceae</taxon>
        <taxon>Amycolatopsis</taxon>
    </lineage>
</organism>
<keyword evidence="1" id="KW-0732">Signal</keyword>
<dbReference type="AlphaFoldDB" id="M2ZHD2"/>
<dbReference type="Proteomes" id="UP000054226">
    <property type="component" value="Unassembled WGS sequence"/>
</dbReference>
<feature type="signal peptide" evidence="1">
    <location>
        <begin position="1"/>
        <end position="17"/>
    </location>
</feature>
<reference evidence="2 3" key="1">
    <citation type="journal article" date="2013" name="Genome Announc.">
        <title>Draft Genome Sequence of Amycolatopsis decaplanina Strain DSM 44594T.</title>
        <authorList>
            <person name="Kaur N."/>
            <person name="Kumar S."/>
            <person name="Bala M."/>
            <person name="Raghava G.P."/>
            <person name="Mayilraj S."/>
        </authorList>
    </citation>
    <scope>NUCLEOTIDE SEQUENCE [LARGE SCALE GENOMIC DNA]</scope>
    <source>
        <strain evidence="2 3">DSM 44594</strain>
    </source>
</reference>
<evidence type="ECO:0008006" key="4">
    <source>
        <dbReference type="Google" id="ProtNLM"/>
    </source>
</evidence>
<keyword evidence="3" id="KW-1185">Reference proteome</keyword>
<evidence type="ECO:0000313" key="3">
    <source>
        <dbReference type="Proteomes" id="UP000054226"/>
    </source>
</evidence>
<protein>
    <recommendedName>
        <fullName evidence="4">Secreted protein</fullName>
    </recommendedName>
</protein>
<sequence>MGVLALGFAGFAATASAAPATSFEVCSPLGCAAQSVRGLVDRGQLVVTVSDSSPVSALTARFAVSPQGGMTQVIVDDGVRRASIRLPNGSAQLIVTACGGGGCNSKSIPL</sequence>
<dbReference type="PATRIC" id="fig|1284240.4.peg.3036"/>
<name>M2ZHD2_9PSEU</name>
<evidence type="ECO:0000313" key="2">
    <source>
        <dbReference type="EMBL" id="EME60328.1"/>
    </source>
</evidence>
<feature type="chain" id="PRO_5004030908" description="Secreted protein" evidence="1">
    <location>
        <begin position="18"/>
        <end position="110"/>
    </location>
</feature>
<comment type="caution">
    <text evidence="2">The sequence shown here is derived from an EMBL/GenBank/DDBJ whole genome shotgun (WGS) entry which is preliminary data.</text>
</comment>
<gene>
    <name evidence="2" type="ORF">H074_14917</name>
</gene>
<evidence type="ECO:0000256" key="1">
    <source>
        <dbReference type="SAM" id="SignalP"/>
    </source>
</evidence>
<proteinExistence type="predicted"/>
<dbReference type="EMBL" id="AOHO01000048">
    <property type="protein sequence ID" value="EME60328.1"/>
    <property type="molecule type" value="Genomic_DNA"/>
</dbReference>
<accession>M2ZHD2</accession>